<evidence type="ECO:0000256" key="3">
    <source>
        <dbReference type="ARBA" id="ARBA00022840"/>
    </source>
</evidence>
<evidence type="ECO:0000313" key="9">
    <source>
        <dbReference type="Proteomes" id="UP000487649"/>
    </source>
</evidence>
<dbReference type="AlphaFoldDB" id="A0A9X5ANK1"/>
<protein>
    <submittedName>
        <fullName evidence="8">DUF87 domain-containing protein</fullName>
    </submittedName>
</protein>
<evidence type="ECO:0000256" key="5">
    <source>
        <dbReference type="PROSITE-ProRule" id="PRU00289"/>
    </source>
</evidence>
<proteinExistence type="inferred from homology"/>
<reference evidence="8 9" key="1">
    <citation type="journal article" date="2019" name="Nat. Med.">
        <title>A library of human gut bacterial isolates paired with longitudinal multiomics data enables mechanistic microbiome research.</title>
        <authorList>
            <person name="Poyet M."/>
            <person name="Groussin M."/>
            <person name="Gibbons S.M."/>
            <person name="Avila-Pacheco J."/>
            <person name="Jiang X."/>
            <person name="Kearney S.M."/>
            <person name="Perrotta A.R."/>
            <person name="Berdy B."/>
            <person name="Zhao S."/>
            <person name="Lieberman T.D."/>
            <person name="Swanson P.K."/>
            <person name="Smith M."/>
            <person name="Roesemann S."/>
            <person name="Alexander J.E."/>
            <person name="Rich S.A."/>
            <person name="Livny J."/>
            <person name="Vlamakis H."/>
            <person name="Clish C."/>
            <person name="Bullock K."/>
            <person name="Deik A."/>
            <person name="Scott J."/>
            <person name="Pierce K.A."/>
            <person name="Xavier R.J."/>
            <person name="Alm E.J."/>
        </authorList>
    </citation>
    <scope>NUCLEOTIDE SEQUENCE [LARGE SCALE GENOMIC DNA]</scope>
    <source>
        <strain evidence="8 9">BIOML-A198</strain>
    </source>
</reference>
<evidence type="ECO:0000259" key="7">
    <source>
        <dbReference type="PROSITE" id="PS50901"/>
    </source>
</evidence>
<accession>A0A9X5ANK1</accession>
<dbReference type="InterPro" id="IPR002543">
    <property type="entry name" value="FtsK_dom"/>
</dbReference>
<dbReference type="GeneID" id="60059319"/>
<dbReference type="Pfam" id="PF09397">
    <property type="entry name" value="FtsK_gamma"/>
    <property type="match status" value="1"/>
</dbReference>
<dbReference type="Pfam" id="PF17854">
    <property type="entry name" value="FtsK_alpha"/>
    <property type="match status" value="1"/>
</dbReference>
<dbReference type="PROSITE" id="PS50901">
    <property type="entry name" value="FTSK"/>
    <property type="match status" value="1"/>
</dbReference>
<dbReference type="EMBL" id="WMQE01000017">
    <property type="protein sequence ID" value="MTK21448.1"/>
    <property type="molecule type" value="Genomic_DNA"/>
</dbReference>
<keyword evidence="2 5" id="KW-0547">Nucleotide-binding</keyword>
<organism evidence="8 9">
    <name type="scientific">Turicibacter sanguinis</name>
    <dbReference type="NCBI Taxonomy" id="154288"/>
    <lineage>
        <taxon>Bacteria</taxon>
        <taxon>Bacillati</taxon>
        <taxon>Bacillota</taxon>
        <taxon>Erysipelotrichia</taxon>
        <taxon>Erysipelotrichales</taxon>
        <taxon>Turicibacteraceae</taxon>
        <taxon>Turicibacter</taxon>
    </lineage>
</organism>
<dbReference type="InterPro" id="IPR036390">
    <property type="entry name" value="WH_DNA-bd_sf"/>
</dbReference>
<dbReference type="InterPro" id="IPR041027">
    <property type="entry name" value="FtsK_alpha"/>
</dbReference>
<dbReference type="InterPro" id="IPR050206">
    <property type="entry name" value="FtsK/SpoIIIE/SftA"/>
</dbReference>
<evidence type="ECO:0000256" key="1">
    <source>
        <dbReference type="ARBA" id="ARBA00006474"/>
    </source>
</evidence>
<feature type="binding site" evidence="5">
    <location>
        <begin position="453"/>
        <end position="460"/>
    </location>
    <ligand>
        <name>ATP</name>
        <dbReference type="ChEBI" id="CHEBI:30616"/>
    </ligand>
</feature>
<sequence length="774" mass="86918">MKKRTIFDIEKIGFGDELDLVPKKAPSKPKLENKEIRTSSTIVRTSSSHKQVMKQDEIELPVTKQKAERTKITSSPKSSRFKPVEFVSPITGRREKRPKYVQLAYGQYQFSTSSVVETVEDAMNAFSNQGDLDYDLQQYENQEMGTAELTNNLSSIEKLEEEVLDVLTNPEDELFVCPCDTVKSNSNTLEADETKNDLQLSSPTTQTSDQESSLEVIKNLTNHQQEEIEVKTSLIKQTEAGIIITPSQMPSDAEEVVLVETPLHDLEETTDDIDSFEDENFCDEVLDSVLIEDDEQTVTYYETPNASLLSDADDELVSDDDWILSKMDILEQTFNDFGVKVRLTGDFTQGPTVTQIEIQPEAGTKISKISSLYNDLKLSLSVEELRIEPIPGKNIIGVEIPNRKRKMVRLKEILSTPEFMLHESPLCIGLGQDIAGEPTYVDILTMPHGLIAGQTGSGKSVCINTLLISILMKASPEDVRIMLIDPKRVELAPYNQIPHLVTPVIVDAQKAAMGLKWAVDEMERRYELFASNGVRDIKSFNNRRHEFEMTYPKLPYIVIVIDELADLMMVSAQEVEDYIMRITQKARAAGIHLIVATQRPTVDVITGTIKSNIPCRIAFAVAQGNDSRVILDDMGAQNLLGRGDMLLLESGSKAKRVQGAYVSDEEIDAVVEFVKNQGKPQYLIEDEVFEKGSNGIKTDCDPMLKDAMRFFFEKGYATVSSLQTRMAIGYNRAARIIDTLVLNGWIGEPNSSNKQREILISREEFESMMDETRI</sequence>
<evidence type="ECO:0000256" key="2">
    <source>
        <dbReference type="ARBA" id="ARBA00022741"/>
    </source>
</evidence>
<dbReference type="InterPro" id="IPR018541">
    <property type="entry name" value="Ftsk_gamma"/>
</dbReference>
<dbReference type="Gene3D" id="1.10.10.10">
    <property type="entry name" value="Winged helix-like DNA-binding domain superfamily/Winged helix DNA-binding domain"/>
    <property type="match status" value="1"/>
</dbReference>
<dbReference type="CDD" id="cd01127">
    <property type="entry name" value="TrwB_TraG_TraD_VirD4"/>
    <property type="match status" value="1"/>
</dbReference>
<dbReference type="SMART" id="SM00843">
    <property type="entry name" value="Ftsk_gamma"/>
    <property type="match status" value="1"/>
</dbReference>
<dbReference type="GO" id="GO:0003677">
    <property type="term" value="F:DNA binding"/>
    <property type="evidence" value="ECO:0007669"/>
    <property type="project" value="UniProtKB-KW"/>
</dbReference>
<keyword evidence="3 5" id="KW-0067">ATP-binding</keyword>
<dbReference type="Gene3D" id="3.30.980.40">
    <property type="match status" value="1"/>
</dbReference>
<dbReference type="InterPro" id="IPR027417">
    <property type="entry name" value="P-loop_NTPase"/>
</dbReference>
<evidence type="ECO:0000313" key="8">
    <source>
        <dbReference type="EMBL" id="MTK21448.1"/>
    </source>
</evidence>
<evidence type="ECO:0000256" key="6">
    <source>
        <dbReference type="SAM" id="MobiDB-lite"/>
    </source>
</evidence>
<feature type="region of interest" description="Disordered" evidence="6">
    <location>
        <begin position="188"/>
        <end position="213"/>
    </location>
</feature>
<gene>
    <name evidence="8" type="ORF">GMA92_08440</name>
</gene>
<dbReference type="GO" id="GO:0005524">
    <property type="term" value="F:ATP binding"/>
    <property type="evidence" value="ECO:0007669"/>
    <property type="project" value="UniProtKB-UniRule"/>
</dbReference>
<dbReference type="PANTHER" id="PTHR22683">
    <property type="entry name" value="SPORULATION PROTEIN RELATED"/>
    <property type="match status" value="1"/>
</dbReference>
<dbReference type="SUPFAM" id="SSF46785">
    <property type="entry name" value="Winged helix' DNA-binding domain"/>
    <property type="match status" value="1"/>
</dbReference>
<keyword evidence="4" id="KW-0238">DNA-binding</keyword>
<dbReference type="Proteomes" id="UP000487649">
    <property type="component" value="Unassembled WGS sequence"/>
</dbReference>
<feature type="compositionally biased region" description="Polar residues" evidence="6">
    <location>
        <begin position="197"/>
        <end position="213"/>
    </location>
</feature>
<dbReference type="Gene3D" id="3.40.50.300">
    <property type="entry name" value="P-loop containing nucleotide triphosphate hydrolases"/>
    <property type="match status" value="1"/>
</dbReference>
<dbReference type="InterPro" id="IPR036388">
    <property type="entry name" value="WH-like_DNA-bd_sf"/>
</dbReference>
<feature type="domain" description="FtsK" evidence="7">
    <location>
        <begin position="436"/>
        <end position="628"/>
    </location>
</feature>
<name>A0A9X5ANK1_9FIRM</name>
<dbReference type="OrthoDB" id="9807790at2"/>
<dbReference type="PANTHER" id="PTHR22683:SF42">
    <property type="entry name" value="DNA TRANSLOCASE SFTA"/>
    <property type="match status" value="1"/>
</dbReference>
<dbReference type="SUPFAM" id="SSF52540">
    <property type="entry name" value="P-loop containing nucleoside triphosphate hydrolases"/>
    <property type="match status" value="1"/>
</dbReference>
<dbReference type="RefSeq" id="WP_006783615.1">
    <property type="nucleotide sequence ID" value="NZ_CABJBH010000003.1"/>
</dbReference>
<evidence type="ECO:0000256" key="4">
    <source>
        <dbReference type="ARBA" id="ARBA00023125"/>
    </source>
</evidence>
<comment type="caution">
    <text evidence="8">The sequence shown here is derived from an EMBL/GenBank/DDBJ whole genome shotgun (WGS) entry which is preliminary data.</text>
</comment>
<dbReference type="Pfam" id="PF01580">
    <property type="entry name" value="FtsK_SpoIIIE"/>
    <property type="match status" value="1"/>
</dbReference>
<comment type="similarity">
    <text evidence="1">Belongs to the FtsK/SpoIIIE/SftA family.</text>
</comment>